<proteinExistence type="predicted"/>
<dbReference type="GeneID" id="63854630"/>
<evidence type="ECO:0000313" key="2">
    <source>
        <dbReference type="EMBL" id="KAF1841064.1"/>
    </source>
</evidence>
<dbReference type="RefSeq" id="XP_040783627.1">
    <property type="nucleotide sequence ID" value="XM_040937380.1"/>
</dbReference>
<comment type="caution">
    <text evidence="2">The sequence shown here is derived from an EMBL/GenBank/DDBJ whole genome shotgun (WGS) entry which is preliminary data.</text>
</comment>
<reference evidence="2" key="1">
    <citation type="submission" date="2020-01" db="EMBL/GenBank/DDBJ databases">
        <authorList>
            <consortium name="DOE Joint Genome Institute"/>
            <person name="Haridas S."/>
            <person name="Albert R."/>
            <person name="Binder M."/>
            <person name="Bloem J."/>
            <person name="Labutti K."/>
            <person name="Salamov A."/>
            <person name="Andreopoulos B."/>
            <person name="Baker S.E."/>
            <person name="Barry K."/>
            <person name="Bills G."/>
            <person name="Bluhm B.H."/>
            <person name="Cannon C."/>
            <person name="Castanera R."/>
            <person name="Culley D.E."/>
            <person name="Daum C."/>
            <person name="Ezra D."/>
            <person name="Gonzalez J.B."/>
            <person name="Henrissat B."/>
            <person name="Kuo A."/>
            <person name="Liang C."/>
            <person name="Lipzen A."/>
            <person name="Lutzoni F."/>
            <person name="Magnuson J."/>
            <person name="Mondo S."/>
            <person name="Nolan M."/>
            <person name="Ohm R."/>
            <person name="Pangilinan J."/>
            <person name="Park H.-J."/>
            <person name="Ramirez L."/>
            <person name="Alfaro M."/>
            <person name="Sun H."/>
            <person name="Tritt A."/>
            <person name="Yoshinaga Y."/>
            <person name="Zwiers L.-H."/>
            <person name="Turgeon B.G."/>
            <person name="Goodwin S.B."/>
            <person name="Spatafora J.W."/>
            <person name="Crous P.W."/>
            <person name="Grigoriev I.V."/>
        </authorList>
    </citation>
    <scope>NUCLEOTIDE SEQUENCE</scope>
    <source>
        <strain evidence="2">CBS 394.84</strain>
    </source>
</reference>
<evidence type="ECO:0000256" key="1">
    <source>
        <dbReference type="SAM" id="MobiDB-lite"/>
    </source>
</evidence>
<feature type="compositionally biased region" description="Basic and acidic residues" evidence="1">
    <location>
        <begin position="120"/>
        <end position="141"/>
    </location>
</feature>
<accession>A0A9P4G8S5</accession>
<protein>
    <submittedName>
        <fullName evidence="2">Uncharacterized protein</fullName>
    </submittedName>
</protein>
<evidence type="ECO:0000313" key="3">
    <source>
        <dbReference type="Proteomes" id="UP000800039"/>
    </source>
</evidence>
<dbReference type="EMBL" id="ML976619">
    <property type="protein sequence ID" value="KAF1841064.1"/>
    <property type="molecule type" value="Genomic_DNA"/>
</dbReference>
<name>A0A9P4G8S5_9PLEO</name>
<feature type="compositionally biased region" description="Basic and acidic residues" evidence="1">
    <location>
        <begin position="155"/>
        <end position="166"/>
    </location>
</feature>
<gene>
    <name evidence="2" type="ORF">K460DRAFT_410458</name>
</gene>
<dbReference type="AlphaFoldDB" id="A0A9P4G8S5"/>
<dbReference type="OrthoDB" id="3693657at2759"/>
<feature type="region of interest" description="Disordered" evidence="1">
    <location>
        <begin position="88"/>
        <end position="166"/>
    </location>
</feature>
<organism evidence="2 3">
    <name type="scientific">Cucurbitaria berberidis CBS 394.84</name>
    <dbReference type="NCBI Taxonomy" id="1168544"/>
    <lineage>
        <taxon>Eukaryota</taxon>
        <taxon>Fungi</taxon>
        <taxon>Dikarya</taxon>
        <taxon>Ascomycota</taxon>
        <taxon>Pezizomycotina</taxon>
        <taxon>Dothideomycetes</taxon>
        <taxon>Pleosporomycetidae</taxon>
        <taxon>Pleosporales</taxon>
        <taxon>Pleosporineae</taxon>
        <taxon>Cucurbitariaceae</taxon>
        <taxon>Cucurbitaria</taxon>
    </lineage>
</organism>
<dbReference type="Proteomes" id="UP000800039">
    <property type="component" value="Unassembled WGS sequence"/>
</dbReference>
<keyword evidence="3" id="KW-1185">Reference proteome</keyword>
<sequence>MAPPTPSARISHPPTSSPKAKKRRTKSPPAPTIFLRGFVPVRGDPEYPEARQATGDNQPYWFREERMYDPSLYEHQVHMGWSTSISRADLREPTTTSLEKARAKQAGRPHSTTAPKKNVGMKDKRQGKKDVGEKGDSEKNIRPSIETAAKTKTGASEEKEGPFTSK</sequence>
<feature type="region of interest" description="Disordered" evidence="1">
    <location>
        <begin position="1"/>
        <end position="58"/>
    </location>
</feature>